<evidence type="ECO:0000256" key="1">
    <source>
        <dbReference type="SAM" id="SignalP"/>
    </source>
</evidence>
<accession>A0AAN8PR11</accession>
<proteinExistence type="predicted"/>
<keyword evidence="3" id="KW-1185">Reference proteome</keyword>
<feature type="chain" id="PRO_5043029890" evidence="1">
    <location>
        <begin position="24"/>
        <end position="150"/>
    </location>
</feature>
<organism evidence="2 3">
    <name type="scientific">Patella caerulea</name>
    <name type="common">Rayed Mediterranean limpet</name>
    <dbReference type="NCBI Taxonomy" id="87958"/>
    <lineage>
        <taxon>Eukaryota</taxon>
        <taxon>Metazoa</taxon>
        <taxon>Spiralia</taxon>
        <taxon>Lophotrochozoa</taxon>
        <taxon>Mollusca</taxon>
        <taxon>Gastropoda</taxon>
        <taxon>Patellogastropoda</taxon>
        <taxon>Patelloidea</taxon>
        <taxon>Patellidae</taxon>
        <taxon>Patella</taxon>
    </lineage>
</organism>
<dbReference type="EMBL" id="JAZGQO010000010">
    <property type="protein sequence ID" value="KAK6175155.1"/>
    <property type="molecule type" value="Genomic_DNA"/>
</dbReference>
<gene>
    <name evidence="2" type="ORF">SNE40_013677</name>
</gene>
<sequence length="150" mass="15943">MARKLSLTCSLIIVYICTTGIDCEECAVDRTHIFHTHTITCLFGCCYYNAGWYSKDICCKPSTGLEVGVSVAGIAILASCIACCYCCCCRQRGGSGVVVVTPNAAPTATVVSSVSSVVAQGYPPQQGLSPQPEIVQQLRFPPNQVYTGMT</sequence>
<dbReference type="AlphaFoldDB" id="A0AAN8PR11"/>
<keyword evidence="1" id="KW-0732">Signal</keyword>
<name>A0AAN8PR11_PATCE</name>
<evidence type="ECO:0000313" key="2">
    <source>
        <dbReference type="EMBL" id="KAK6175155.1"/>
    </source>
</evidence>
<reference evidence="2 3" key="1">
    <citation type="submission" date="2024-01" db="EMBL/GenBank/DDBJ databases">
        <title>The genome of the rayed Mediterranean limpet Patella caerulea (Linnaeus, 1758).</title>
        <authorList>
            <person name="Anh-Thu Weber A."/>
            <person name="Halstead-Nussloch G."/>
        </authorList>
    </citation>
    <scope>NUCLEOTIDE SEQUENCE [LARGE SCALE GENOMIC DNA]</scope>
    <source>
        <strain evidence="2">AATW-2023a</strain>
        <tissue evidence="2">Whole specimen</tissue>
    </source>
</reference>
<dbReference type="Proteomes" id="UP001347796">
    <property type="component" value="Unassembled WGS sequence"/>
</dbReference>
<feature type="signal peptide" evidence="1">
    <location>
        <begin position="1"/>
        <end position="23"/>
    </location>
</feature>
<protein>
    <submittedName>
        <fullName evidence="2">Uncharacterized protein</fullName>
    </submittedName>
</protein>
<comment type="caution">
    <text evidence="2">The sequence shown here is derived from an EMBL/GenBank/DDBJ whole genome shotgun (WGS) entry which is preliminary data.</text>
</comment>
<evidence type="ECO:0000313" key="3">
    <source>
        <dbReference type="Proteomes" id="UP001347796"/>
    </source>
</evidence>